<dbReference type="PANTHER" id="PTHR13593">
    <property type="match status" value="1"/>
</dbReference>
<dbReference type="Pfam" id="PF00388">
    <property type="entry name" value="PI-PLC-X"/>
    <property type="match status" value="1"/>
</dbReference>
<dbReference type="RefSeq" id="XP_002739989.1">
    <property type="nucleotide sequence ID" value="XM_002739943.1"/>
</dbReference>
<evidence type="ECO:0000259" key="1">
    <source>
        <dbReference type="SMART" id="SM00148"/>
    </source>
</evidence>
<sequence>MGTTPVIVQEQLPFYDTTPVPKSCSPYWMARLRDSIPLSAISIPGTHSTLALHGGAATQCQAWSLSQQLEAGIRFLDVRCRHYRNKLYIYHRHVSQKFDLHSVILECEEFLKEHPSETILMRIKREHTEEKNSVSMDYIVRDYIESRGGTCAFWMSSNIPVLSQVRGKIVIIYDYEEATLGINYWALNVADEWDVSGPLHVDRKWHQVKCHLEKATEGDYNMFITQCSASSPHDCSYPHYVAQYINEMVYDMLSETQQCWGVVITDFPGAELIQAIVQTNFDEDEMPEDLLTAE</sequence>
<dbReference type="SMART" id="SM00148">
    <property type="entry name" value="PLCXc"/>
    <property type="match status" value="1"/>
</dbReference>
<dbReference type="InterPro" id="IPR051057">
    <property type="entry name" value="PI-PLC_domain"/>
</dbReference>
<dbReference type="Proteomes" id="UP000694865">
    <property type="component" value="Unplaced"/>
</dbReference>
<dbReference type="SUPFAM" id="SSF51695">
    <property type="entry name" value="PLC-like phosphodiesterases"/>
    <property type="match status" value="1"/>
</dbReference>
<dbReference type="Gene3D" id="3.20.20.190">
    <property type="entry name" value="Phosphatidylinositol (PI) phosphodiesterase"/>
    <property type="match status" value="1"/>
</dbReference>
<dbReference type="InterPro" id="IPR017946">
    <property type="entry name" value="PLC-like_Pdiesterase_TIM-brl"/>
</dbReference>
<dbReference type="PANTHER" id="PTHR13593:SF113">
    <property type="entry name" value="SI:DKEY-266F7.9"/>
    <property type="match status" value="1"/>
</dbReference>
<dbReference type="InterPro" id="IPR000909">
    <property type="entry name" value="PLipase_C_PInositol-sp_X_dom"/>
</dbReference>
<protein>
    <submittedName>
        <fullName evidence="3">Uncharacterized protein LOC100378443</fullName>
    </submittedName>
</protein>
<dbReference type="CDD" id="cd08586">
    <property type="entry name" value="PI-PLCc_BcPLC_like"/>
    <property type="match status" value="1"/>
</dbReference>
<gene>
    <name evidence="3" type="primary">LOC100378443</name>
</gene>
<accession>A0ABM0GY75</accession>
<proteinExistence type="predicted"/>
<name>A0ABM0GY75_SACKO</name>
<evidence type="ECO:0000313" key="3">
    <source>
        <dbReference type="RefSeq" id="XP_002739989.1"/>
    </source>
</evidence>
<organism evidence="2 3">
    <name type="scientific">Saccoglossus kowalevskii</name>
    <name type="common">Acorn worm</name>
    <dbReference type="NCBI Taxonomy" id="10224"/>
    <lineage>
        <taxon>Eukaryota</taxon>
        <taxon>Metazoa</taxon>
        <taxon>Hemichordata</taxon>
        <taxon>Enteropneusta</taxon>
        <taxon>Harrimaniidae</taxon>
        <taxon>Saccoglossus</taxon>
    </lineage>
</organism>
<keyword evidence="2" id="KW-1185">Reference proteome</keyword>
<evidence type="ECO:0000313" key="2">
    <source>
        <dbReference type="Proteomes" id="UP000694865"/>
    </source>
</evidence>
<dbReference type="PROSITE" id="PS50007">
    <property type="entry name" value="PIPLC_X_DOMAIN"/>
    <property type="match status" value="1"/>
</dbReference>
<feature type="domain" description="Phosphatidylinositol-specific phospholipase C X" evidence="1">
    <location>
        <begin position="34"/>
        <end position="174"/>
    </location>
</feature>
<reference evidence="3" key="1">
    <citation type="submission" date="2025-08" db="UniProtKB">
        <authorList>
            <consortium name="RefSeq"/>
        </authorList>
    </citation>
    <scope>IDENTIFICATION</scope>
    <source>
        <tissue evidence="3">Testes</tissue>
    </source>
</reference>
<dbReference type="GeneID" id="100378443"/>